<reference evidence="2" key="1">
    <citation type="submission" date="2018-01" db="EMBL/GenBank/DDBJ databases">
        <authorList>
            <person name="Mao J.F."/>
        </authorList>
    </citation>
    <scope>NUCLEOTIDE SEQUENCE</scope>
    <source>
        <strain evidence="2">Huo1</strain>
        <tissue evidence="2">Leaf</tissue>
    </source>
</reference>
<evidence type="ECO:0000313" key="3">
    <source>
        <dbReference type="Proteomes" id="UP000298416"/>
    </source>
</evidence>
<comment type="caution">
    <text evidence="2">The sequence shown here is derived from an EMBL/GenBank/DDBJ whole genome shotgun (WGS) entry which is preliminary data.</text>
</comment>
<reference evidence="2" key="2">
    <citation type="submission" date="2020-08" db="EMBL/GenBank/DDBJ databases">
        <title>Plant Genome Project.</title>
        <authorList>
            <person name="Zhang R.-G."/>
        </authorList>
    </citation>
    <scope>NUCLEOTIDE SEQUENCE</scope>
    <source>
        <strain evidence="2">Huo1</strain>
        <tissue evidence="2">Leaf</tissue>
    </source>
</reference>
<dbReference type="EMBL" id="PNBA02000006">
    <property type="protein sequence ID" value="KAG6421315.1"/>
    <property type="molecule type" value="Genomic_DNA"/>
</dbReference>
<keyword evidence="1" id="KW-0472">Membrane</keyword>
<keyword evidence="1" id="KW-0812">Transmembrane</keyword>
<organism evidence="2">
    <name type="scientific">Salvia splendens</name>
    <name type="common">Scarlet sage</name>
    <dbReference type="NCBI Taxonomy" id="180675"/>
    <lineage>
        <taxon>Eukaryota</taxon>
        <taxon>Viridiplantae</taxon>
        <taxon>Streptophyta</taxon>
        <taxon>Embryophyta</taxon>
        <taxon>Tracheophyta</taxon>
        <taxon>Spermatophyta</taxon>
        <taxon>Magnoliopsida</taxon>
        <taxon>eudicotyledons</taxon>
        <taxon>Gunneridae</taxon>
        <taxon>Pentapetalae</taxon>
        <taxon>asterids</taxon>
        <taxon>lamiids</taxon>
        <taxon>Lamiales</taxon>
        <taxon>Lamiaceae</taxon>
        <taxon>Nepetoideae</taxon>
        <taxon>Mentheae</taxon>
        <taxon>Salviinae</taxon>
        <taxon>Salvia</taxon>
        <taxon>Salvia subgen. Calosphace</taxon>
        <taxon>core Calosphace</taxon>
    </lineage>
</organism>
<dbReference type="AlphaFoldDB" id="A0A8X8XWM0"/>
<gene>
    <name evidence="2" type="ORF">SASPL_117866</name>
</gene>
<accession>A0A8X8XWM0</accession>
<protein>
    <submittedName>
        <fullName evidence="2">Uncharacterized protein</fullName>
    </submittedName>
</protein>
<keyword evidence="3" id="KW-1185">Reference proteome</keyword>
<name>A0A8X8XWM0_SALSN</name>
<dbReference type="Proteomes" id="UP000298416">
    <property type="component" value="Unassembled WGS sequence"/>
</dbReference>
<proteinExistence type="predicted"/>
<feature type="transmembrane region" description="Helical" evidence="1">
    <location>
        <begin position="93"/>
        <end position="112"/>
    </location>
</feature>
<evidence type="ECO:0000256" key="1">
    <source>
        <dbReference type="SAM" id="Phobius"/>
    </source>
</evidence>
<feature type="transmembrane region" description="Helical" evidence="1">
    <location>
        <begin position="124"/>
        <end position="144"/>
    </location>
</feature>
<keyword evidence="1" id="KW-1133">Transmembrane helix</keyword>
<evidence type="ECO:0000313" key="2">
    <source>
        <dbReference type="EMBL" id="KAG6421315.1"/>
    </source>
</evidence>
<sequence length="156" mass="17607">MMELIRQHLLEEADSFFDNVTTLCFSEIESSSSGSDLKSPVAQDDLQIIKKSESVKGEVEYSAVRQYKGVRRRPWGKRMLARDSRMLDLPEDWSPMTTMVGSWMPSCMILMGPNPVIVGGNNGGVVTGFILFFFLLLLLLEVVFGDFEEFHPPLLL</sequence>